<dbReference type="GO" id="GO:0000209">
    <property type="term" value="P:protein polyubiquitination"/>
    <property type="evidence" value="ECO:0007669"/>
    <property type="project" value="InterPro"/>
</dbReference>
<keyword evidence="4" id="KW-0808">Transferase</keyword>
<dbReference type="SUPFAM" id="SSF56204">
    <property type="entry name" value="Hect, E3 ligase catalytic domain"/>
    <property type="match status" value="1"/>
</dbReference>
<evidence type="ECO:0000256" key="6">
    <source>
        <dbReference type="ARBA" id="ARBA00023018"/>
    </source>
</evidence>
<dbReference type="SMART" id="SM00015">
    <property type="entry name" value="IQ"/>
    <property type="match status" value="1"/>
</dbReference>
<comment type="subcellular location">
    <subcellularLocation>
        <location evidence="7">Postsynaptic density</location>
    </subcellularLocation>
</comment>
<evidence type="ECO:0000259" key="11">
    <source>
        <dbReference type="PROSITE" id="PS50237"/>
    </source>
</evidence>
<name>A0A2T7PE64_POMCA</name>
<dbReference type="Gene3D" id="3.30.2410.10">
    <property type="entry name" value="Hect, E3 ligase catalytic domain"/>
    <property type="match status" value="1"/>
</dbReference>
<reference evidence="12 13" key="1">
    <citation type="submission" date="2018-04" db="EMBL/GenBank/DDBJ databases">
        <title>The genome of golden apple snail Pomacea canaliculata provides insight into stress tolerance and invasive adaptation.</title>
        <authorList>
            <person name="Liu C."/>
            <person name="Liu B."/>
            <person name="Ren Y."/>
            <person name="Zhang Y."/>
            <person name="Wang H."/>
            <person name="Li S."/>
            <person name="Jiang F."/>
            <person name="Yin L."/>
            <person name="Zhang G."/>
            <person name="Qian W."/>
            <person name="Fan W."/>
        </authorList>
    </citation>
    <scope>NUCLEOTIDE SEQUENCE [LARGE SCALE GENOMIC DNA]</scope>
    <source>
        <strain evidence="12">SZHN2017</strain>
        <tissue evidence="12">Muscle</tissue>
    </source>
</reference>
<evidence type="ECO:0000256" key="5">
    <source>
        <dbReference type="ARBA" id="ARBA00022786"/>
    </source>
</evidence>
<feature type="domain" description="HECT" evidence="11">
    <location>
        <begin position="707"/>
        <end position="1072"/>
    </location>
</feature>
<dbReference type="Proteomes" id="UP000245119">
    <property type="component" value="Linkage Group LG4"/>
</dbReference>
<dbReference type="STRING" id="400727.A0A2T7PE64"/>
<evidence type="ECO:0000256" key="1">
    <source>
        <dbReference type="ARBA" id="ARBA00000885"/>
    </source>
</evidence>
<comment type="pathway">
    <text evidence="2">Protein modification; protein ubiquitination.</text>
</comment>
<dbReference type="PROSITE" id="PS50237">
    <property type="entry name" value="HECT"/>
    <property type="match status" value="1"/>
</dbReference>
<organism evidence="12 13">
    <name type="scientific">Pomacea canaliculata</name>
    <name type="common">Golden apple snail</name>
    <dbReference type="NCBI Taxonomy" id="400727"/>
    <lineage>
        <taxon>Eukaryota</taxon>
        <taxon>Metazoa</taxon>
        <taxon>Spiralia</taxon>
        <taxon>Lophotrochozoa</taxon>
        <taxon>Mollusca</taxon>
        <taxon>Gastropoda</taxon>
        <taxon>Caenogastropoda</taxon>
        <taxon>Architaenioglossa</taxon>
        <taxon>Ampullarioidea</taxon>
        <taxon>Ampullariidae</taxon>
        <taxon>Pomacea</taxon>
    </lineage>
</organism>
<dbReference type="EMBL" id="PZQS01000004">
    <property type="protein sequence ID" value="PVD31711.1"/>
    <property type="molecule type" value="Genomic_DNA"/>
</dbReference>
<evidence type="ECO:0000313" key="12">
    <source>
        <dbReference type="EMBL" id="PVD31711.1"/>
    </source>
</evidence>
<evidence type="ECO:0000256" key="2">
    <source>
        <dbReference type="ARBA" id="ARBA00004906"/>
    </source>
</evidence>
<dbReference type="Pfam" id="PF00632">
    <property type="entry name" value="HECT"/>
    <property type="match status" value="1"/>
</dbReference>
<dbReference type="EC" id="2.3.2.26" evidence="3"/>
<dbReference type="FunFam" id="3.30.2160.10:FF:000002">
    <property type="entry name" value="Putative Ubiquitin-protein ligase E3C"/>
    <property type="match status" value="1"/>
</dbReference>
<sequence>MDKMFSYISPATEKEQFLEQAKAHREERAIERQRENAAIKIQSLFRGFLERSRWKQQIREEVDKILCIPDSLEEEYSPLLIPAIQLHAVIQKFLLIMEENADAKRFEYLCRYILKTMDSENIKICYASLAMNKSHLLRWLNQLKDVLWRCCLCLKTLRPENHADMRIVMVHLSMLVTFTSTANWKALKLKAGEMLVNSLSQICNNVMGHLNSKGLYNILEVLLTNGLVRSKPVFNKATLTAIITVAIRPLLGSNFSENLMNVFLLHILSVPAIILHLSTISPDCLELLVTHRLFKRSLELLTCEQSTRIIFNSLEGNYALCLMGNLIQLGYKELEGLVENTADFMTVMIRHLERCKLYVQSKQSNLTHWHPVLGWFSQTTNQRLHEAMPFVVQQLQLLWSERMIRLLFTPLLEYVQLNSTMHPQSKGGSGASPTKNILKKAFEKAASKTSGPKIRLESSISMATFLPCALYRTALQTLTELRMDILGGLSYTDTLLPILWRFLCDLGPTCGLKTFVELMSQAPNSTMHPVFSLLTLFCETASHLIITLDDMELYEQQHVFHMADYVKMSEFLNLLVFRIIWHSLIDIQVASSSDAFNAALTLLRILRERDARRSFASSEHWLVRDIKPSHFVSELEHGKKAAQFLMQHVPHIIPFSERVLLFRKNVLKEKDALGLTESACTSPQSTLITVHRSRIVEDGYRQLAQLQSRSLKGLIRVKFINEHGLDEAGIDQDGVFKEFLEETISRVFDPGLNLFKVTSEQKLYPSSTSYIQENHLQLFEFIGKMLGKAVYEGIVVDVPFAPFFLTQMLGHQQSCTYSSLDELPSLDADLAKSLTYIKHYEGDVSDLDLTFSCDEDCMGRLETHELVAGGRAIPVTNENKIRYVHLMAHFRMFRQIKDQTLAFIRGFKAVVHTEWLCMFSAPELQKLISGDTDALDMEDLRRHTHYYGGYHNNHKVINWLWDILSHDFNQEERSLFLKFVTSCSKPPLLGFAHLEPPFSIRCVEVCDDQDTGDTVGSVLKGFFNIKKKDAGGRLPTSSTCFNLLKLPNYSKKSVLRDKLRYAIHSHSGFEIS</sequence>
<evidence type="ECO:0000256" key="10">
    <source>
        <dbReference type="PROSITE-ProRule" id="PRU00104"/>
    </source>
</evidence>
<accession>A0A2T7PE64</accession>
<dbReference type="Pfam" id="PF00612">
    <property type="entry name" value="IQ"/>
    <property type="match status" value="1"/>
</dbReference>
<comment type="caution">
    <text evidence="12">The sequence shown here is derived from an EMBL/GenBank/DDBJ whole genome shotgun (WGS) entry which is preliminary data.</text>
</comment>
<evidence type="ECO:0000256" key="9">
    <source>
        <dbReference type="ARBA" id="ARBA00077267"/>
    </source>
</evidence>
<evidence type="ECO:0000256" key="4">
    <source>
        <dbReference type="ARBA" id="ARBA00022679"/>
    </source>
</evidence>
<keyword evidence="6" id="KW-0770">Synapse</keyword>
<dbReference type="InterPro" id="IPR000569">
    <property type="entry name" value="HECT_dom"/>
</dbReference>
<dbReference type="Gene3D" id="3.90.1750.10">
    <property type="entry name" value="Hect, E3 ligase catalytic domains"/>
    <property type="match status" value="1"/>
</dbReference>
<evidence type="ECO:0000256" key="3">
    <source>
        <dbReference type="ARBA" id="ARBA00012485"/>
    </source>
</evidence>
<protein>
    <recommendedName>
        <fullName evidence="8">Ubiquitin-protein ligase E3B</fullName>
        <ecNumber evidence="3">2.3.2.26</ecNumber>
    </recommendedName>
    <alternativeName>
        <fullName evidence="9">HECT-type ubiquitin transferase E3B</fullName>
    </alternativeName>
</protein>
<dbReference type="AlphaFoldDB" id="A0A2T7PE64"/>
<dbReference type="PANTHER" id="PTHR45700">
    <property type="entry name" value="UBIQUITIN-PROTEIN LIGASE E3C"/>
    <property type="match status" value="1"/>
</dbReference>
<evidence type="ECO:0000313" key="13">
    <source>
        <dbReference type="Proteomes" id="UP000245119"/>
    </source>
</evidence>
<dbReference type="OMA" id="NTKCTAP"/>
<dbReference type="CDD" id="cd00078">
    <property type="entry name" value="HECTc"/>
    <property type="match status" value="1"/>
</dbReference>
<dbReference type="OrthoDB" id="8068875at2759"/>
<comment type="catalytic activity">
    <reaction evidence="1">
        <text>S-ubiquitinyl-[E2 ubiquitin-conjugating enzyme]-L-cysteine + [acceptor protein]-L-lysine = [E2 ubiquitin-conjugating enzyme]-L-cysteine + N(6)-ubiquitinyl-[acceptor protein]-L-lysine.</text>
        <dbReference type="EC" id="2.3.2.26"/>
    </reaction>
</comment>
<dbReference type="PROSITE" id="PS50096">
    <property type="entry name" value="IQ"/>
    <property type="match status" value="1"/>
</dbReference>
<dbReference type="PANTHER" id="PTHR45700:SF3">
    <property type="entry name" value="UBIQUITIN-PROTEIN LIGASE E3B"/>
    <property type="match status" value="1"/>
</dbReference>
<evidence type="ECO:0000256" key="8">
    <source>
        <dbReference type="ARBA" id="ARBA00067505"/>
    </source>
</evidence>
<keyword evidence="5 10" id="KW-0833">Ubl conjugation pathway</keyword>
<dbReference type="SMART" id="SM00119">
    <property type="entry name" value="HECTc"/>
    <property type="match status" value="1"/>
</dbReference>
<dbReference type="InterPro" id="IPR044611">
    <property type="entry name" value="E3A/B/C-like"/>
</dbReference>
<dbReference type="GO" id="GO:0006511">
    <property type="term" value="P:ubiquitin-dependent protein catabolic process"/>
    <property type="evidence" value="ECO:0007669"/>
    <property type="project" value="TreeGrafter"/>
</dbReference>
<feature type="active site" description="Glycyl thioester intermediate" evidence="10">
    <location>
        <position position="1040"/>
    </location>
</feature>
<keyword evidence="13" id="KW-1185">Reference proteome</keyword>
<gene>
    <name evidence="12" type="ORF">C0Q70_07129</name>
</gene>
<dbReference type="GO" id="GO:0061630">
    <property type="term" value="F:ubiquitin protein ligase activity"/>
    <property type="evidence" value="ECO:0007669"/>
    <property type="project" value="UniProtKB-EC"/>
</dbReference>
<dbReference type="FunFam" id="3.30.2410.10:FF:000012">
    <property type="entry name" value="Ubiquitin-protein ligase E3B"/>
    <property type="match status" value="1"/>
</dbReference>
<evidence type="ECO:0000256" key="7">
    <source>
        <dbReference type="ARBA" id="ARBA00034105"/>
    </source>
</evidence>
<dbReference type="InterPro" id="IPR000048">
    <property type="entry name" value="IQ_motif_EF-hand-BS"/>
</dbReference>
<dbReference type="InterPro" id="IPR035983">
    <property type="entry name" value="Hect_E3_ubiquitin_ligase"/>
</dbReference>
<dbReference type="GO" id="GO:0014069">
    <property type="term" value="C:postsynaptic density"/>
    <property type="evidence" value="ECO:0007669"/>
    <property type="project" value="UniProtKB-SubCell"/>
</dbReference>
<proteinExistence type="predicted"/>
<dbReference type="Gene3D" id="3.30.2160.10">
    <property type="entry name" value="Hect, E3 ligase catalytic domain"/>
    <property type="match status" value="1"/>
</dbReference>